<evidence type="ECO:0000256" key="2">
    <source>
        <dbReference type="ARBA" id="ARBA00002028"/>
    </source>
</evidence>
<sequence>MKNKKVLLLAGVMAVYLSGCGISSAATLSENMFVLAKNISVLSGSTDKAEILSALDQMDSAIDDSMLTLPEKVQSEYVNSVNDYKAHLEKMKAEIKSAREKANSGELNKIKDNVAEMHKLRIDGHNKFK</sequence>
<dbReference type="Proteomes" id="UP000487258">
    <property type="component" value="Unassembled WGS sequence"/>
</dbReference>
<evidence type="ECO:0000313" key="10">
    <source>
        <dbReference type="Proteomes" id="UP000487258"/>
    </source>
</evidence>
<feature type="signal peptide" evidence="8">
    <location>
        <begin position="1"/>
        <end position="25"/>
    </location>
</feature>
<dbReference type="GO" id="GO:0009055">
    <property type="term" value="F:electron transfer activity"/>
    <property type="evidence" value="ECO:0007669"/>
    <property type="project" value="InterPro"/>
</dbReference>
<feature type="chain" id="PRO_5027066786" description="Soluble cytochrome b562" evidence="8">
    <location>
        <begin position="26"/>
        <end position="129"/>
    </location>
</feature>
<evidence type="ECO:0000256" key="3">
    <source>
        <dbReference type="ARBA" id="ARBA00005523"/>
    </source>
</evidence>
<dbReference type="Pfam" id="PF07361">
    <property type="entry name" value="Cytochrom_B562"/>
    <property type="match status" value="1"/>
</dbReference>
<keyword evidence="5" id="KW-0479">Metal-binding</keyword>
<dbReference type="AlphaFoldDB" id="A0A6L7A2I0"/>
<keyword evidence="5" id="KW-0349">Heme</keyword>
<comment type="caution">
    <text evidence="9">The sequence shown here is derived from an EMBL/GenBank/DDBJ whole genome shotgun (WGS) entry which is preliminary data.</text>
</comment>
<reference evidence="9 10" key="1">
    <citation type="submission" date="2019-12" db="EMBL/GenBank/DDBJ databases">
        <title>Enteriobacteria Tanzani isolates_10432.</title>
        <authorList>
            <person name="Subbiah M."/>
            <person name="Call D."/>
        </authorList>
    </citation>
    <scope>NUCLEOTIDE SEQUENCE [LARGE SCALE GENOMIC DNA]</scope>
    <source>
        <strain evidence="9 10">10432wF6</strain>
    </source>
</reference>
<dbReference type="SUPFAM" id="SSF47175">
    <property type="entry name" value="Cytochromes"/>
    <property type="match status" value="1"/>
</dbReference>
<accession>A0A6L7A2I0</accession>
<evidence type="ECO:0000256" key="5">
    <source>
        <dbReference type="ARBA" id="ARBA00022617"/>
    </source>
</evidence>
<evidence type="ECO:0000256" key="4">
    <source>
        <dbReference type="ARBA" id="ARBA00016003"/>
    </source>
</evidence>
<dbReference type="GO" id="GO:0042597">
    <property type="term" value="C:periplasmic space"/>
    <property type="evidence" value="ECO:0007669"/>
    <property type="project" value="InterPro"/>
</dbReference>
<dbReference type="GO" id="GO:0022900">
    <property type="term" value="P:electron transport chain"/>
    <property type="evidence" value="ECO:0007669"/>
    <property type="project" value="InterPro"/>
</dbReference>
<comment type="function">
    <text evidence="2">Electron-transport protein of unknown function.</text>
</comment>
<protein>
    <recommendedName>
        <fullName evidence="4">Soluble cytochrome b562</fullName>
    </recommendedName>
</protein>
<organism evidence="9 10">
    <name type="scientific">Escherichia coli</name>
    <dbReference type="NCBI Taxonomy" id="562"/>
    <lineage>
        <taxon>Bacteria</taxon>
        <taxon>Pseudomonadati</taxon>
        <taxon>Pseudomonadota</taxon>
        <taxon>Gammaproteobacteria</taxon>
        <taxon>Enterobacterales</taxon>
        <taxon>Enterobacteriaceae</taxon>
        <taxon>Escherichia</taxon>
    </lineage>
</organism>
<dbReference type="EMBL" id="WTMY01000196">
    <property type="protein sequence ID" value="MWL47270.1"/>
    <property type="molecule type" value="Genomic_DNA"/>
</dbReference>
<evidence type="ECO:0000256" key="1">
    <source>
        <dbReference type="ARBA" id="ARBA00001970"/>
    </source>
</evidence>
<dbReference type="InterPro" id="IPR010980">
    <property type="entry name" value="Cyt_c/b562"/>
</dbReference>
<dbReference type="GO" id="GO:0005506">
    <property type="term" value="F:iron ion binding"/>
    <property type="evidence" value="ECO:0007669"/>
    <property type="project" value="InterPro"/>
</dbReference>
<evidence type="ECO:0000256" key="8">
    <source>
        <dbReference type="SAM" id="SignalP"/>
    </source>
</evidence>
<dbReference type="InterPro" id="IPR009155">
    <property type="entry name" value="Cyt_b562"/>
</dbReference>
<proteinExistence type="inferred from homology"/>
<keyword evidence="7" id="KW-0175">Coiled coil</keyword>
<keyword evidence="6 8" id="KW-0732">Signal</keyword>
<feature type="coiled-coil region" evidence="7">
    <location>
        <begin position="81"/>
        <end position="108"/>
    </location>
</feature>
<keyword evidence="5" id="KW-0408">Iron</keyword>
<evidence type="ECO:0000256" key="6">
    <source>
        <dbReference type="ARBA" id="ARBA00022729"/>
    </source>
</evidence>
<dbReference type="Gene3D" id="1.20.120.10">
    <property type="entry name" value="Cytochrome c/b562"/>
    <property type="match status" value="1"/>
</dbReference>
<evidence type="ECO:0000313" key="9">
    <source>
        <dbReference type="EMBL" id="MWL47270.1"/>
    </source>
</evidence>
<name>A0A6L7A2I0_ECOLX</name>
<dbReference type="GO" id="GO:0020037">
    <property type="term" value="F:heme binding"/>
    <property type="evidence" value="ECO:0007669"/>
    <property type="project" value="InterPro"/>
</dbReference>
<comment type="similarity">
    <text evidence="3">Belongs to the cytochrome b562 family.</text>
</comment>
<gene>
    <name evidence="9" type="ORF">GQM04_17480</name>
</gene>
<comment type="cofactor">
    <cofactor evidence="1">
        <name>heme b</name>
        <dbReference type="ChEBI" id="CHEBI:60344"/>
    </cofactor>
</comment>
<evidence type="ECO:0000256" key="7">
    <source>
        <dbReference type="SAM" id="Coils"/>
    </source>
</evidence>
<dbReference type="RefSeq" id="WP_089576877.1">
    <property type="nucleotide sequence ID" value="NZ_NLSF01000023.1"/>
</dbReference>